<dbReference type="SMART" id="SM00845">
    <property type="entry name" value="GatB_Yqey"/>
    <property type="match status" value="1"/>
</dbReference>
<dbReference type="PANTHER" id="PTHR11659">
    <property type="entry name" value="GLUTAMYL-TRNA GLN AMIDOTRANSFERASE SUBUNIT B MITOCHONDRIAL AND PROKARYOTIC PET112-RELATED"/>
    <property type="match status" value="1"/>
</dbReference>
<keyword evidence="6 10" id="KW-0648">Protein biosynthesis</keyword>
<dbReference type="NCBIfam" id="TIGR00133">
    <property type="entry name" value="gatB"/>
    <property type="match status" value="1"/>
</dbReference>
<accession>A0A2M7XB91</accession>
<proteinExistence type="inferred from homology"/>
<keyword evidence="5 10" id="KW-0067">ATP-binding</keyword>
<dbReference type="GO" id="GO:0005524">
    <property type="term" value="F:ATP binding"/>
    <property type="evidence" value="ECO:0007669"/>
    <property type="project" value="UniProtKB-KW"/>
</dbReference>
<dbReference type="Gene3D" id="1.10.10.410">
    <property type="match status" value="1"/>
</dbReference>
<keyword evidence="4 10" id="KW-0547">Nucleotide-binding</keyword>
<dbReference type="PROSITE" id="PS01234">
    <property type="entry name" value="GATB"/>
    <property type="match status" value="1"/>
</dbReference>
<dbReference type="HAMAP" id="MF_00121">
    <property type="entry name" value="GatB"/>
    <property type="match status" value="1"/>
</dbReference>
<gene>
    <name evidence="10" type="primary">gatB</name>
    <name evidence="13" type="ORF">CO174_04995</name>
</gene>
<dbReference type="AlphaFoldDB" id="A0A2M7XB91"/>
<evidence type="ECO:0000313" key="13">
    <source>
        <dbReference type="EMBL" id="PJA45161.1"/>
    </source>
</evidence>
<dbReference type="InterPro" id="IPR017959">
    <property type="entry name" value="Asn/Gln-tRNA_amidoTrfase_suB/E"/>
</dbReference>
<dbReference type="SUPFAM" id="SSF55931">
    <property type="entry name" value="Glutamine synthetase/guanido kinase"/>
    <property type="match status" value="1"/>
</dbReference>
<sequence>MMYEPVIGLEIHIQLKTKSKMFCGCRAHDSAISPNTHVCPICLGHPGVLPVPNEQAIRYGVLVGLALNCQIANHSKFDRKNYFYPDLPKAYQISQFDLPIAEKGHLDIEIPGGEREAARIGITRAHLEEDAAKSFHHEDGNTFVDFNRGGTPLVEIVTEPDFRSPREANIFLHELRLIARYLGVSDADMEKGHLRCDANISLRRYDDKGNLVGPHFNPKTEVKNLNSFKHVERALEHEIQRQTKLWEADTPPLTSTTRGWNDAKGVTEDQRSKEDAADYRYFPEPDIPPLKLKDLADELRSQIPELPAARRARFASEYKLKPSDAKQICEDPALADFVEHVFSELHAWMNALPEMDELAGEALEKEQAKLARTVSGWLLSKLGGLLSERSIDIRIMKITPENFAEFITLIATHKLNNAGGLKVLSAMLDDGSDPSHIMEDQQLGRMDDEGALSEIVSRVVEEYPAEVARYRAGEKQLLKFLIGMVMKASEGTADAAMAQNLLLVLLEPEIDN</sequence>
<feature type="region of interest" description="Disordered" evidence="11">
    <location>
        <begin position="250"/>
        <end position="276"/>
    </location>
</feature>
<evidence type="ECO:0000256" key="3">
    <source>
        <dbReference type="ARBA" id="ARBA00022598"/>
    </source>
</evidence>
<keyword evidence="3 10" id="KW-0436">Ligase</keyword>
<evidence type="ECO:0000256" key="2">
    <source>
        <dbReference type="ARBA" id="ARBA00011123"/>
    </source>
</evidence>
<evidence type="ECO:0000256" key="5">
    <source>
        <dbReference type="ARBA" id="ARBA00022840"/>
    </source>
</evidence>
<evidence type="ECO:0000259" key="12">
    <source>
        <dbReference type="SMART" id="SM00845"/>
    </source>
</evidence>
<comment type="function">
    <text evidence="7 10">Allows the formation of correctly charged Asn-tRNA(Asn) or Gln-tRNA(Gln) through the transamidation of misacylated Asp-tRNA(Asn) or Glu-tRNA(Gln) in organisms which lack either or both of asparaginyl-tRNA or glutaminyl-tRNA synthetases. The reaction takes place in the presence of glutamine and ATP through an activated phospho-Asp-tRNA(Asn) or phospho-Glu-tRNA(Gln).</text>
</comment>
<dbReference type="InterPro" id="IPR017958">
    <property type="entry name" value="Gln-tRNA_amidoTrfase_suB_CS"/>
</dbReference>
<dbReference type="GO" id="GO:0050567">
    <property type="term" value="F:glutaminyl-tRNA synthase (glutamine-hydrolyzing) activity"/>
    <property type="evidence" value="ECO:0007669"/>
    <property type="project" value="UniProtKB-UniRule"/>
</dbReference>
<dbReference type="SUPFAM" id="SSF89095">
    <property type="entry name" value="GatB/YqeY motif"/>
    <property type="match status" value="1"/>
</dbReference>
<dbReference type="InterPro" id="IPR023168">
    <property type="entry name" value="GatB_Yqey_C_2"/>
</dbReference>
<comment type="similarity">
    <text evidence="1 10">Belongs to the GatB/GatE family. GatB subfamily.</text>
</comment>
<name>A0A2M7XB91_9BACT</name>
<dbReference type="GO" id="GO:0050566">
    <property type="term" value="F:asparaginyl-tRNA synthase (glutamine-hydrolyzing) activity"/>
    <property type="evidence" value="ECO:0007669"/>
    <property type="project" value="RHEA"/>
</dbReference>
<dbReference type="InterPro" id="IPR018027">
    <property type="entry name" value="Asn/Gln_amidotransferase"/>
</dbReference>
<dbReference type="EMBL" id="PFWU01000049">
    <property type="protein sequence ID" value="PJA45161.1"/>
    <property type="molecule type" value="Genomic_DNA"/>
</dbReference>
<dbReference type="EC" id="6.3.5.-" evidence="10"/>
<comment type="catalytic activity">
    <reaction evidence="8 10">
        <text>L-aspartyl-tRNA(Asn) + L-glutamine + ATP + H2O = L-asparaginyl-tRNA(Asn) + L-glutamate + ADP + phosphate + 2 H(+)</text>
        <dbReference type="Rhea" id="RHEA:14513"/>
        <dbReference type="Rhea" id="RHEA-COMP:9674"/>
        <dbReference type="Rhea" id="RHEA-COMP:9677"/>
        <dbReference type="ChEBI" id="CHEBI:15377"/>
        <dbReference type="ChEBI" id="CHEBI:15378"/>
        <dbReference type="ChEBI" id="CHEBI:29985"/>
        <dbReference type="ChEBI" id="CHEBI:30616"/>
        <dbReference type="ChEBI" id="CHEBI:43474"/>
        <dbReference type="ChEBI" id="CHEBI:58359"/>
        <dbReference type="ChEBI" id="CHEBI:78515"/>
        <dbReference type="ChEBI" id="CHEBI:78516"/>
        <dbReference type="ChEBI" id="CHEBI:456216"/>
    </reaction>
</comment>
<dbReference type="Gene3D" id="1.10.150.380">
    <property type="entry name" value="GatB domain, N-terminal subdomain"/>
    <property type="match status" value="1"/>
</dbReference>
<dbReference type="NCBIfam" id="NF004014">
    <property type="entry name" value="PRK05477.1-4"/>
    <property type="match status" value="1"/>
</dbReference>
<dbReference type="InterPro" id="IPR042114">
    <property type="entry name" value="GatB_C_1"/>
</dbReference>
<evidence type="ECO:0000256" key="4">
    <source>
        <dbReference type="ARBA" id="ARBA00022741"/>
    </source>
</evidence>
<dbReference type="InterPro" id="IPR004413">
    <property type="entry name" value="GatB"/>
</dbReference>
<feature type="domain" description="Asn/Gln amidotransferase" evidence="12">
    <location>
        <begin position="357"/>
        <end position="506"/>
    </location>
</feature>
<dbReference type="InterPro" id="IPR006075">
    <property type="entry name" value="Asn/Gln-tRNA_Trfase_suB/E_cat"/>
</dbReference>
<dbReference type="FunFam" id="1.10.10.410:FF:000001">
    <property type="entry name" value="Aspartyl/glutamyl-tRNA(Asn/Gln) amidotransferase subunit B"/>
    <property type="match status" value="1"/>
</dbReference>
<evidence type="ECO:0000256" key="9">
    <source>
        <dbReference type="ARBA" id="ARBA00047913"/>
    </source>
</evidence>
<evidence type="ECO:0000256" key="8">
    <source>
        <dbReference type="ARBA" id="ARBA00047380"/>
    </source>
</evidence>
<evidence type="ECO:0000256" key="10">
    <source>
        <dbReference type="HAMAP-Rule" id="MF_00121"/>
    </source>
</evidence>
<dbReference type="Pfam" id="PF02637">
    <property type="entry name" value="GatB_Yqey"/>
    <property type="match status" value="1"/>
</dbReference>
<dbReference type="Proteomes" id="UP000229385">
    <property type="component" value="Unassembled WGS sequence"/>
</dbReference>
<keyword evidence="13" id="KW-0808">Transferase</keyword>
<evidence type="ECO:0000256" key="6">
    <source>
        <dbReference type="ARBA" id="ARBA00022917"/>
    </source>
</evidence>
<dbReference type="InterPro" id="IPR003789">
    <property type="entry name" value="Asn/Gln_tRNA_amidoTrase-B-like"/>
</dbReference>
<evidence type="ECO:0000313" key="14">
    <source>
        <dbReference type="Proteomes" id="UP000229385"/>
    </source>
</evidence>
<reference evidence="14" key="1">
    <citation type="submission" date="2017-09" db="EMBL/GenBank/DDBJ databases">
        <title>Depth-based differentiation of microbial function through sediment-hosted aquifers and enrichment of novel symbionts in the deep terrestrial subsurface.</title>
        <authorList>
            <person name="Probst A.J."/>
            <person name="Ladd B."/>
            <person name="Jarett J.K."/>
            <person name="Geller-Mcgrath D.E."/>
            <person name="Sieber C.M.K."/>
            <person name="Emerson J.B."/>
            <person name="Anantharaman K."/>
            <person name="Thomas B.C."/>
            <person name="Malmstrom R."/>
            <person name="Stieglmeier M."/>
            <person name="Klingl A."/>
            <person name="Woyke T."/>
            <person name="Ryan C.M."/>
            <person name="Banfield J.F."/>
        </authorList>
    </citation>
    <scope>NUCLEOTIDE SEQUENCE [LARGE SCALE GENOMIC DNA]</scope>
</reference>
<dbReference type="InterPro" id="IPR014746">
    <property type="entry name" value="Gln_synth/guanido_kin_cat_dom"/>
</dbReference>
<comment type="subunit">
    <text evidence="2 10">Heterotrimer of A, B and C subunits.</text>
</comment>
<dbReference type="GO" id="GO:0006412">
    <property type="term" value="P:translation"/>
    <property type="evidence" value="ECO:0007669"/>
    <property type="project" value="UniProtKB-UniRule"/>
</dbReference>
<protein>
    <recommendedName>
        <fullName evidence="10">Aspartyl/glutamyl-tRNA(Asn/Gln) amidotransferase subunit B</fullName>
        <shortName evidence="10">Asp/Glu-ADT subunit B</shortName>
        <ecNumber evidence="10">6.3.5.-</ecNumber>
    </recommendedName>
</protein>
<dbReference type="Pfam" id="PF02934">
    <property type="entry name" value="GatB_N"/>
    <property type="match status" value="1"/>
</dbReference>
<comment type="catalytic activity">
    <reaction evidence="9 10">
        <text>L-glutamyl-tRNA(Gln) + L-glutamine + ATP + H2O = L-glutaminyl-tRNA(Gln) + L-glutamate + ADP + phosphate + H(+)</text>
        <dbReference type="Rhea" id="RHEA:17521"/>
        <dbReference type="Rhea" id="RHEA-COMP:9681"/>
        <dbReference type="Rhea" id="RHEA-COMP:9684"/>
        <dbReference type="ChEBI" id="CHEBI:15377"/>
        <dbReference type="ChEBI" id="CHEBI:15378"/>
        <dbReference type="ChEBI" id="CHEBI:29985"/>
        <dbReference type="ChEBI" id="CHEBI:30616"/>
        <dbReference type="ChEBI" id="CHEBI:43474"/>
        <dbReference type="ChEBI" id="CHEBI:58359"/>
        <dbReference type="ChEBI" id="CHEBI:78520"/>
        <dbReference type="ChEBI" id="CHEBI:78521"/>
        <dbReference type="ChEBI" id="CHEBI:456216"/>
    </reaction>
</comment>
<dbReference type="NCBIfam" id="NF004012">
    <property type="entry name" value="PRK05477.1-2"/>
    <property type="match status" value="1"/>
</dbReference>
<feature type="compositionally biased region" description="Basic and acidic residues" evidence="11">
    <location>
        <begin position="265"/>
        <end position="276"/>
    </location>
</feature>
<evidence type="ECO:0000256" key="11">
    <source>
        <dbReference type="SAM" id="MobiDB-lite"/>
    </source>
</evidence>
<organism evidence="13 14">
    <name type="scientific">Candidatus Uhrbacteria bacterium CG_4_9_14_3_um_filter_50_9</name>
    <dbReference type="NCBI Taxonomy" id="1975035"/>
    <lineage>
        <taxon>Bacteria</taxon>
        <taxon>Candidatus Uhriibacteriota</taxon>
    </lineage>
</organism>
<dbReference type="GO" id="GO:0016740">
    <property type="term" value="F:transferase activity"/>
    <property type="evidence" value="ECO:0007669"/>
    <property type="project" value="UniProtKB-KW"/>
</dbReference>
<evidence type="ECO:0000256" key="7">
    <source>
        <dbReference type="ARBA" id="ARBA00024799"/>
    </source>
</evidence>
<comment type="caution">
    <text evidence="13">The sequence shown here is derived from an EMBL/GenBank/DDBJ whole genome shotgun (WGS) entry which is preliminary data.</text>
</comment>
<evidence type="ECO:0000256" key="1">
    <source>
        <dbReference type="ARBA" id="ARBA00005306"/>
    </source>
</evidence>